<evidence type="ECO:0000313" key="3">
    <source>
        <dbReference type="Proteomes" id="UP000029248"/>
    </source>
</evidence>
<reference evidence="2 3" key="2">
    <citation type="submission" date="2014-09" db="EMBL/GenBank/DDBJ databases">
        <title>Genome announcement of three Brucella strains isolated from bovine in Zimbabwe.</title>
        <authorList>
            <person name="Ledwaba M.M.B."/>
            <person name="Mafofo J.J."/>
            <person name="van Heerden H.H."/>
        </authorList>
    </citation>
    <scope>NUCLEOTIDE SEQUENCE [LARGE SCALE GENOMIC DNA]</scope>
    <source>
        <strain evidence="2 3">ZW046</strain>
    </source>
</reference>
<dbReference type="Proteomes" id="UP000029248">
    <property type="component" value="Chromosome 2"/>
</dbReference>
<dbReference type="KEGG" id="bsw:IY71_13130"/>
<feature type="signal peptide" evidence="1">
    <location>
        <begin position="1"/>
        <end position="26"/>
    </location>
</feature>
<dbReference type="KEGG" id="bsg:IY72_12670"/>
<gene>
    <name evidence="2" type="ORF">IY72_12670</name>
</gene>
<proteinExistence type="predicted"/>
<accession>A0AAU8QK04</accession>
<dbReference type="AlphaFoldDB" id="A0AAU8QK04"/>
<organism evidence="2 3">
    <name type="scientific">Brucella suis</name>
    <dbReference type="NCBI Taxonomy" id="29461"/>
    <lineage>
        <taxon>Bacteria</taxon>
        <taxon>Pseudomonadati</taxon>
        <taxon>Pseudomonadota</taxon>
        <taxon>Alphaproteobacteria</taxon>
        <taxon>Hyphomicrobiales</taxon>
        <taxon>Brucellaceae</taxon>
        <taxon>Brucella/Ochrobactrum group</taxon>
        <taxon>Brucella</taxon>
    </lineage>
</organism>
<dbReference type="EMBL" id="CP009097">
    <property type="protein sequence ID" value="AIN88720.1"/>
    <property type="molecule type" value="Genomic_DNA"/>
</dbReference>
<evidence type="ECO:0000313" key="2">
    <source>
        <dbReference type="EMBL" id="AIN88720.1"/>
    </source>
</evidence>
<sequence length="60" mass="6075">MFSLIGAKRLAIGIAALAWSTGAVMASEHWPDLPVGIKNGAAARIGNMAYVGLGSAGTDF</sequence>
<name>A0AAU8QK04_BRUSS</name>
<protein>
    <submittedName>
        <fullName evidence="2">N-acetylneuraminate epimerase</fullName>
    </submittedName>
</protein>
<evidence type="ECO:0000256" key="1">
    <source>
        <dbReference type="SAM" id="SignalP"/>
    </source>
</evidence>
<feature type="chain" id="PRO_5043369790" evidence="1">
    <location>
        <begin position="27"/>
        <end position="60"/>
    </location>
</feature>
<keyword evidence="1" id="KW-0732">Signal</keyword>
<reference evidence="2 3" key="1">
    <citation type="submission" date="2014-07" db="EMBL/GenBank/DDBJ databases">
        <authorList>
            <person name="Ledwaba M.B."/>
            <person name="Mafofo J."/>
            <person name="van Heerden H."/>
        </authorList>
    </citation>
    <scope>NUCLEOTIDE SEQUENCE [LARGE SCALE GENOMIC DNA]</scope>
    <source>
        <strain evidence="2 3">ZW046</strain>
    </source>
</reference>